<dbReference type="RefSeq" id="WP_154172261.1">
    <property type="nucleotide sequence ID" value="NZ_WJXZ01000001.1"/>
</dbReference>
<organism evidence="3 4">
    <name type="scientific">Larkinella terrae</name>
    <dbReference type="NCBI Taxonomy" id="2025311"/>
    <lineage>
        <taxon>Bacteria</taxon>
        <taxon>Pseudomonadati</taxon>
        <taxon>Bacteroidota</taxon>
        <taxon>Cytophagia</taxon>
        <taxon>Cytophagales</taxon>
        <taxon>Spirosomataceae</taxon>
        <taxon>Larkinella</taxon>
    </lineage>
</organism>
<comment type="caution">
    <text evidence="3">The sequence shown here is derived from an EMBL/GenBank/DDBJ whole genome shotgun (WGS) entry which is preliminary data.</text>
</comment>
<dbReference type="InterPro" id="IPR001387">
    <property type="entry name" value="Cro/C1-type_HTH"/>
</dbReference>
<evidence type="ECO:0000259" key="2">
    <source>
        <dbReference type="PROSITE" id="PS50943"/>
    </source>
</evidence>
<sequence>MSQTPEEIGQLIRNLRKERKMTQLELSIKLGIDKSTFAAYERGRNNFTVATLKKIAEAMGATFKVELFFEKE</sequence>
<gene>
    <name evidence="3" type="ORF">GJJ30_01060</name>
</gene>
<dbReference type="Pfam" id="PF01381">
    <property type="entry name" value="HTH_3"/>
    <property type="match status" value="1"/>
</dbReference>
<proteinExistence type="predicted"/>
<dbReference type="PANTHER" id="PTHR46797">
    <property type="entry name" value="HTH-TYPE TRANSCRIPTIONAL REGULATOR"/>
    <property type="match status" value="1"/>
</dbReference>
<dbReference type="GO" id="GO:0003677">
    <property type="term" value="F:DNA binding"/>
    <property type="evidence" value="ECO:0007669"/>
    <property type="project" value="UniProtKB-KW"/>
</dbReference>
<keyword evidence="4" id="KW-1185">Reference proteome</keyword>
<evidence type="ECO:0000313" key="3">
    <source>
        <dbReference type="EMBL" id="MRS59864.1"/>
    </source>
</evidence>
<accession>A0A7K0EDB4</accession>
<dbReference type="Gene3D" id="1.10.260.40">
    <property type="entry name" value="lambda repressor-like DNA-binding domains"/>
    <property type="match status" value="1"/>
</dbReference>
<protein>
    <submittedName>
        <fullName evidence="3">Helix-turn-helix domain-containing protein</fullName>
    </submittedName>
</protein>
<dbReference type="InterPro" id="IPR010982">
    <property type="entry name" value="Lambda_DNA-bd_dom_sf"/>
</dbReference>
<dbReference type="AlphaFoldDB" id="A0A7K0EDB4"/>
<keyword evidence="1" id="KW-0238">DNA-binding</keyword>
<dbReference type="SMART" id="SM00530">
    <property type="entry name" value="HTH_XRE"/>
    <property type="match status" value="1"/>
</dbReference>
<dbReference type="PANTHER" id="PTHR46797:SF1">
    <property type="entry name" value="METHYLPHOSPHONATE SYNTHASE"/>
    <property type="match status" value="1"/>
</dbReference>
<dbReference type="GO" id="GO:0005829">
    <property type="term" value="C:cytosol"/>
    <property type="evidence" value="ECO:0007669"/>
    <property type="project" value="TreeGrafter"/>
</dbReference>
<dbReference type="SUPFAM" id="SSF47413">
    <property type="entry name" value="lambda repressor-like DNA-binding domains"/>
    <property type="match status" value="1"/>
</dbReference>
<evidence type="ECO:0000256" key="1">
    <source>
        <dbReference type="ARBA" id="ARBA00023125"/>
    </source>
</evidence>
<dbReference type="EMBL" id="WJXZ01000001">
    <property type="protein sequence ID" value="MRS59864.1"/>
    <property type="molecule type" value="Genomic_DNA"/>
</dbReference>
<name>A0A7K0EDB4_9BACT</name>
<dbReference type="GO" id="GO:0003700">
    <property type="term" value="F:DNA-binding transcription factor activity"/>
    <property type="evidence" value="ECO:0007669"/>
    <property type="project" value="TreeGrafter"/>
</dbReference>
<evidence type="ECO:0000313" key="4">
    <source>
        <dbReference type="Proteomes" id="UP000441754"/>
    </source>
</evidence>
<dbReference type="CDD" id="cd00093">
    <property type="entry name" value="HTH_XRE"/>
    <property type="match status" value="1"/>
</dbReference>
<dbReference type="Proteomes" id="UP000441754">
    <property type="component" value="Unassembled WGS sequence"/>
</dbReference>
<feature type="domain" description="HTH cro/C1-type" evidence="2">
    <location>
        <begin position="12"/>
        <end position="67"/>
    </location>
</feature>
<dbReference type="OrthoDB" id="965017at2"/>
<dbReference type="InterPro" id="IPR050807">
    <property type="entry name" value="TransReg_Diox_bact_type"/>
</dbReference>
<reference evidence="3 4" key="1">
    <citation type="journal article" date="2018" name="Antonie Van Leeuwenhoek">
        <title>Larkinella terrae sp. nov., isolated from soil on Jeju Island, South Korea.</title>
        <authorList>
            <person name="Ten L.N."/>
            <person name="Jeon J."/>
            <person name="Park S.J."/>
            <person name="Park S."/>
            <person name="Lee S.Y."/>
            <person name="Kim M.K."/>
            <person name="Jung H.Y."/>
        </authorList>
    </citation>
    <scope>NUCLEOTIDE SEQUENCE [LARGE SCALE GENOMIC DNA]</scope>
    <source>
        <strain evidence="3 4">KCTC 52001</strain>
    </source>
</reference>
<dbReference type="PROSITE" id="PS50943">
    <property type="entry name" value="HTH_CROC1"/>
    <property type="match status" value="1"/>
</dbReference>